<dbReference type="Proteomes" id="UP000247823">
    <property type="component" value="Unassembled WGS sequence"/>
</dbReference>
<dbReference type="InterPro" id="IPR036388">
    <property type="entry name" value="WH-like_DNA-bd_sf"/>
</dbReference>
<reference evidence="5 6" key="1">
    <citation type="submission" date="2018-06" db="EMBL/GenBank/DDBJ databases">
        <title>Serratia marcescens genome sequencing and assembly.</title>
        <authorList>
            <person name="Martins R.C.R."/>
            <person name="Perdigao-Neto L.V."/>
            <person name="Costa S.F."/>
            <person name="Levin A.S.S."/>
        </authorList>
    </citation>
    <scope>NUCLEOTIDE SEQUENCE [LARGE SCALE GENOMIC DNA]</scope>
    <source>
        <strain evidence="5 6">1283</strain>
    </source>
</reference>
<dbReference type="SUPFAM" id="SSF64288">
    <property type="entry name" value="Chorismate lyase-like"/>
    <property type="match status" value="1"/>
</dbReference>
<keyword evidence="3" id="KW-0804">Transcription</keyword>
<dbReference type="InterPro" id="IPR050679">
    <property type="entry name" value="Bact_HTH_transcr_reg"/>
</dbReference>
<sequence>MTDFMAWLRGHLAQGAVAPRYIQLATAIETAIRQQVLAAEAFLPPERQMAEGLALSRVTVSKAMKLLEEKGLISRQQGVGTRVAMRIGYSLDKDSGFTAQALRHGSSVSNRWLLRTRVGAPAKAAA</sequence>
<dbReference type="InterPro" id="IPR036390">
    <property type="entry name" value="WH_DNA-bd_sf"/>
</dbReference>
<keyword evidence="1" id="KW-0805">Transcription regulation</keyword>
<dbReference type="Pfam" id="PF00392">
    <property type="entry name" value="GntR"/>
    <property type="match status" value="1"/>
</dbReference>
<comment type="caution">
    <text evidence="5">The sequence shown here is derived from an EMBL/GenBank/DDBJ whole genome shotgun (WGS) entry which is preliminary data.</text>
</comment>
<dbReference type="PROSITE" id="PS50949">
    <property type="entry name" value="HTH_GNTR"/>
    <property type="match status" value="1"/>
</dbReference>
<keyword evidence="2" id="KW-0238">DNA-binding</keyword>
<dbReference type="InterPro" id="IPR000524">
    <property type="entry name" value="Tscrpt_reg_HTH_GntR"/>
</dbReference>
<dbReference type="PANTHER" id="PTHR44846:SF1">
    <property type="entry name" value="MANNOSYL-D-GLYCERATE TRANSPORT_METABOLISM SYSTEM REPRESSOR MNGR-RELATED"/>
    <property type="match status" value="1"/>
</dbReference>
<evidence type="ECO:0000313" key="5">
    <source>
        <dbReference type="EMBL" id="PYA60967.1"/>
    </source>
</evidence>
<evidence type="ECO:0000256" key="3">
    <source>
        <dbReference type="ARBA" id="ARBA00023163"/>
    </source>
</evidence>
<feature type="domain" description="HTH gntR-type" evidence="4">
    <location>
        <begin position="18"/>
        <end position="86"/>
    </location>
</feature>
<evidence type="ECO:0000313" key="6">
    <source>
        <dbReference type="Proteomes" id="UP000247823"/>
    </source>
</evidence>
<evidence type="ECO:0000256" key="1">
    <source>
        <dbReference type="ARBA" id="ARBA00023015"/>
    </source>
</evidence>
<accession>A0ABX5NCJ4</accession>
<dbReference type="RefSeq" id="WP_146223461.1">
    <property type="nucleotide sequence ID" value="NZ_QJQB01000461.1"/>
</dbReference>
<keyword evidence="6" id="KW-1185">Reference proteome</keyword>
<dbReference type="Gene3D" id="1.10.10.10">
    <property type="entry name" value="Winged helix-like DNA-binding domain superfamily/Winged helix DNA-binding domain"/>
    <property type="match status" value="1"/>
</dbReference>
<evidence type="ECO:0000259" key="4">
    <source>
        <dbReference type="PROSITE" id="PS50949"/>
    </source>
</evidence>
<proteinExistence type="predicted"/>
<organism evidence="5 6">
    <name type="scientific">Serratia marcescens</name>
    <dbReference type="NCBI Taxonomy" id="615"/>
    <lineage>
        <taxon>Bacteria</taxon>
        <taxon>Pseudomonadati</taxon>
        <taxon>Pseudomonadota</taxon>
        <taxon>Gammaproteobacteria</taxon>
        <taxon>Enterobacterales</taxon>
        <taxon>Yersiniaceae</taxon>
        <taxon>Serratia</taxon>
    </lineage>
</organism>
<dbReference type="CDD" id="cd07377">
    <property type="entry name" value="WHTH_GntR"/>
    <property type="match status" value="1"/>
</dbReference>
<dbReference type="SUPFAM" id="SSF46785">
    <property type="entry name" value="Winged helix' DNA-binding domain"/>
    <property type="match status" value="1"/>
</dbReference>
<reference evidence="6" key="2">
    <citation type="submission" date="2018-06" db="EMBL/GenBank/DDBJ databases">
        <title>Serratia marcescens genome sequencing and assembly.</title>
        <authorList>
            <person name="Martins R.C."/>
            <person name="Perdigao-Neto L.V."/>
            <person name="Costa S.F."/>
            <person name="Levin A.S.S."/>
        </authorList>
    </citation>
    <scope>NUCLEOTIDE SEQUENCE [LARGE SCALE GENOMIC DNA]</scope>
    <source>
        <strain evidence="6">1283</strain>
    </source>
</reference>
<dbReference type="InterPro" id="IPR028978">
    <property type="entry name" value="Chorismate_lyase_/UTRA_dom_sf"/>
</dbReference>
<dbReference type="PANTHER" id="PTHR44846">
    <property type="entry name" value="MANNOSYL-D-GLYCERATE TRANSPORT/METABOLISM SYSTEM REPRESSOR MNGR-RELATED"/>
    <property type="match status" value="1"/>
</dbReference>
<feature type="non-terminal residue" evidence="5">
    <location>
        <position position="126"/>
    </location>
</feature>
<dbReference type="PRINTS" id="PR00035">
    <property type="entry name" value="HTHGNTR"/>
</dbReference>
<protein>
    <submittedName>
        <fullName evidence="5">GntR family transcriptional regulator</fullName>
    </submittedName>
</protein>
<dbReference type="EMBL" id="QJQB01000461">
    <property type="protein sequence ID" value="PYA60967.1"/>
    <property type="molecule type" value="Genomic_DNA"/>
</dbReference>
<dbReference type="SMART" id="SM00345">
    <property type="entry name" value="HTH_GNTR"/>
    <property type="match status" value="1"/>
</dbReference>
<name>A0ABX5NCJ4_SERMA</name>
<evidence type="ECO:0000256" key="2">
    <source>
        <dbReference type="ARBA" id="ARBA00023125"/>
    </source>
</evidence>
<gene>
    <name evidence="5" type="ORF">DMW51_20745</name>
</gene>